<proteinExistence type="predicted"/>
<dbReference type="Proteomes" id="UP001198565">
    <property type="component" value="Unassembled WGS sequence"/>
</dbReference>
<dbReference type="EMBL" id="JAINVZ010000016">
    <property type="protein sequence ID" value="MBY8887485.1"/>
    <property type="molecule type" value="Genomic_DNA"/>
</dbReference>
<reference evidence="1 2" key="1">
    <citation type="submission" date="2021-08" db="EMBL/GenBank/DDBJ databases">
        <title>Streptomyces sp. PTM05 isolated from lichen.</title>
        <authorList>
            <person name="Somphong A."/>
            <person name="Phongsopitanun W."/>
            <person name="Tanasupawat S."/>
        </authorList>
    </citation>
    <scope>NUCLEOTIDE SEQUENCE [LARGE SCALE GENOMIC DNA]</scope>
    <source>
        <strain evidence="1 2">Ptm05</strain>
    </source>
</reference>
<evidence type="ECO:0000313" key="2">
    <source>
        <dbReference type="Proteomes" id="UP001198565"/>
    </source>
</evidence>
<evidence type="ECO:0008006" key="3">
    <source>
        <dbReference type="Google" id="ProtNLM"/>
    </source>
</evidence>
<evidence type="ECO:0000313" key="1">
    <source>
        <dbReference type="EMBL" id="MBY8887485.1"/>
    </source>
</evidence>
<gene>
    <name evidence="1" type="ORF">K7472_21965</name>
</gene>
<protein>
    <recommendedName>
        <fullName evidence="3">Asp23/Gls24 family envelope stress response protein</fullName>
    </recommendedName>
</protein>
<organism evidence="1 2">
    <name type="scientific">Streptantibioticus parmotrematis</name>
    <dbReference type="NCBI Taxonomy" id="2873249"/>
    <lineage>
        <taxon>Bacteria</taxon>
        <taxon>Bacillati</taxon>
        <taxon>Actinomycetota</taxon>
        <taxon>Actinomycetes</taxon>
        <taxon>Kitasatosporales</taxon>
        <taxon>Streptomycetaceae</taxon>
        <taxon>Streptantibioticus</taxon>
    </lineage>
</organism>
<accession>A0ABS7QW95</accession>
<comment type="caution">
    <text evidence="1">The sequence shown here is derived from an EMBL/GenBank/DDBJ whole genome shotgun (WGS) entry which is preliminary data.</text>
</comment>
<keyword evidence="2" id="KW-1185">Reference proteome</keyword>
<name>A0ABS7QW95_9ACTN</name>
<sequence>MPLGRLPAAERGATRVADRVVAKIAAQAAREALARAPRVDLVPPGRVPQAMVTVVPAELRARGRGLARVRLAVELGYPSDIRAVCAEVRGRVAARVGELVDMDVPEVSVEVERLHSAATARSERRRVR</sequence>